<dbReference type="PROSITE" id="PS50883">
    <property type="entry name" value="EAL"/>
    <property type="match status" value="1"/>
</dbReference>
<evidence type="ECO:0000259" key="7">
    <source>
        <dbReference type="PROSITE" id="PS50883"/>
    </source>
</evidence>
<dbReference type="InterPro" id="IPR029787">
    <property type="entry name" value="Nucleotide_cyclase"/>
</dbReference>
<dbReference type="Pfam" id="PF00990">
    <property type="entry name" value="GGDEF"/>
    <property type="match status" value="1"/>
</dbReference>
<organism evidence="11">
    <name type="scientific">Clostridioides difficile</name>
    <name type="common">Peptoclostridium difficile</name>
    <dbReference type="NCBI Taxonomy" id="1496"/>
    <lineage>
        <taxon>Bacteria</taxon>
        <taxon>Bacillati</taxon>
        <taxon>Bacillota</taxon>
        <taxon>Clostridia</taxon>
        <taxon>Peptostreptococcales</taxon>
        <taxon>Peptostreptococcaceae</taxon>
        <taxon>Clostridioides</taxon>
    </lineage>
</organism>
<dbReference type="SUPFAM" id="SSF55073">
    <property type="entry name" value="Nucleotide cyclase"/>
    <property type="match status" value="1"/>
</dbReference>
<dbReference type="InterPro" id="IPR043128">
    <property type="entry name" value="Rev_trsase/Diguanyl_cyclase"/>
</dbReference>
<evidence type="ECO:0000256" key="2">
    <source>
        <dbReference type="ARBA" id="ARBA00022475"/>
    </source>
</evidence>
<dbReference type="AlphaFoldDB" id="A0A069AJK4"/>
<evidence type="ECO:0000313" key="11">
    <source>
        <dbReference type="EMBL" id="CDS94690.1"/>
    </source>
</evidence>
<evidence type="ECO:0000259" key="8">
    <source>
        <dbReference type="PROSITE" id="PS50887"/>
    </source>
</evidence>
<dbReference type="NCBIfam" id="TIGR00254">
    <property type="entry name" value="GGDEF"/>
    <property type="match status" value="1"/>
</dbReference>
<dbReference type="Pfam" id="PF00563">
    <property type="entry name" value="EAL"/>
    <property type="match status" value="1"/>
</dbReference>
<dbReference type="InterPro" id="IPR000160">
    <property type="entry name" value="GGDEF_dom"/>
</dbReference>
<dbReference type="RefSeq" id="WP_021367127.1">
    <property type="nucleotide sequence ID" value="NZ_BBYB01000112.1"/>
</dbReference>
<dbReference type="Gene3D" id="3.30.450.20">
    <property type="entry name" value="PAS domain"/>
    <property type="match status" value="1"/>
</dbReference>
<evidence type="ECO:0000256" key="6">
    <source>
        <dbReference type="SAM" id="Phobius"/>
    </source>
</evidence>
<evidence type="ECO:0000256" key="5">
    <source>
        <dbReference type="ARBA" id="ARBA00023136"/>
    </source>
</evidence>
<dbReference type="InterPro" id="IPR050706">
    <property type="entry name" value="Cyclic-di-GMP_PDE-like"/>
</dbReference>
<feature type="domain" description="EAL" evidence="7">
    <location>
        <begin position="489"/>
        <end position="739"/>
    </location>
</feature>
<evidence type="ECO:0000313" key="9">
    <source>
        <dbReference type="EMBL" id="CDS88729.1"/>
    </source>
</evidence>
<keyword evidence="3 6" id="KW-0812">Transmembrane</keyword>
<feature type="domain" description="GGDEF" evidence="8">
    <location>
        <begin position="351"/>
        <end position="481"/>
    </location>
</feature>
<dbReference type="SMART" id="SM00052">
    <property type="entry name" value="EAL"/>
    <property type="match status" value="1"/>
</dbReference>
<dbReference type="CDD" id="cd01948">
    <property type="entry name" value="EAL"/>
    <property type="match status" value="1"/>
</dbReference>
<feature type="transmembrane region" description="Helical" evidence="6">
    <location>
        <begin position="7"/>
        <end position="28"/>
    </location>
</feature>
<dbReference type="SMART" id="SM00267">
    <property type="entry name" value="GGDEF"/>
    <property type="match status" value="1"/>
</dbReference>
<feature type="transmembrane region" description="Helical" evidence="6">
    <location>
        <begin position="290"/>
        <end position="310"/>
    </location>
</feature>
<dbReference type="InterPro" id="IPR001633">
    <property type="entry name" value="EAL_dom"/>
</dbReference>
<dbReference type="EMBL" id="LK932411">
    <property type="protein sequence ID" value="CDS89335.1"/>
    <property type="molecule type" value="Genomic_DNA"/>
</dbReference>
<sequence length="739" mass="84848">MTGRNKSFTLITILFLTSLFLTMGYIYIEDTKHLLMSEAKIHIKEVAVQGSQLAQRQIEKDLDVLNIFSNYYASNPDIPNEEKMKNLLDEMENQKFYTMAIVDINGNAENTKGDKFSVKDREFFKNSIKGKKYVSSPYVDEVNKSIKKIAISVPLLNNDKVVGVLYCTYNINTLMKLINISFYENNSISYVVKNDGTIILHPQGDSLSKNIYKLLEQDNDIHEVNRLKKELQENKTGATVLNMLEERRYLGYATMDNGNSENNYIKDWNLIFSIPETVVFSNSKQIINRAVYAVLSIVLIFVAIIFYIIYIKKSNEKEILSLAYEDKVTYIGNQNKFYRECSKYLLDKPSLNYIIVYFDINNFKMINDTFGYEFGDNLLITIAKALKEELTEGEVYARLSSDYFAIFCDYKNGRNKIIRKLDNIRSNIESNLSIVFEISLCVGIYFVEEGEVDIQKAVNKANMARSVAKGKNINYAIYNEDVRNKLSEESMILDDIKIALVKNQFEVYYQPKFSLVTGEMIGSEALIRWNHPEHGFISPAVFIPIAEKSKLILKIGRFVFERVCNDLSEWKKQGKKIVPVSVNLSRVELYQPDIVKFINKTIQMYNLSSDFIEIEITETVAINELNILKNVLNELRKHGFSISMDDFGTGYSSISCLRDMPIDILKLDKSFLGGIEHDERSRNIAKSIVSLAKSLDLVVIIEGVESKEQAELMKQFGCDLVQGFYFARPMPAKNFLDLL</sequence>
<evidence type="ECO:0000256" key="4">
    <source>
        <dbReference type="ARBA" id="ARBA00022989"/>
    </source>
</evidence>
<dbReference type="InterPro" id="IPR035919">
    <property type="entry name" value="EAL_sf"/>
</dbReference>
<evidence type="ECO:0000256" key="3">
    <source>
        <dbReference type="ARBA" id="ARBA00022692"/>
    </source>
</evidence>
<accession>A0A069AJK4</accession>
<gene>
    <name evidence="11" type="ORF">BN1095_20074</name>
    <name evidence="9" type="ORF">BN1096_700126</name>
    <name evidence="10" type="ORF">BN1097_710127</name>
</gene>
<comment type="subcellular location">
    <subcellularLocation>
        <location evidence="1">Cell membrane</location>
        <topology evidence="1">Multi-pass membrane protein</topology>
    </subcellularLocation>
</comment>
<keyword evidence="4 6" id="KW-1133">Transmembrane helix</keyword>
<protein>
    <submittedName>
        <fullName evidence="11">Putative signaling protein</fullName>
    </submittedName>
</protein>
<dbReference type="PANTHER" id="PTHR33121:SF70">
    <property type="entry name" value="SIGNALING PROTEIN YKOW"/>
    <property type="match status" value="1"/>
</dbReference>
<dbReference type="EMBL" id="LK932525">
    <property type="protein sequence ID" value="CDS88729.1"/>
    <property type="molecule type" value="Genomic_DNA"/>
</dbReference>
<dbReference type="EMBL" id="LK932849">
    <property type="protein sequence ID" value="CDS94690.1"/>
    <property type="molecule type" value="Genomic_DNA"/>
</dbReference>
<dbReference type="Gene3D" id="3.30.70.270">
    <property type="match status" value="1"/>
</dbReference>
<dbReference type="InterPro" id="IPR033479">
    <property type="entry name" value="dCache_1"/>
</dbReference>
<dbReference type="Pfam" id="PF02743">
    <property type="entry name" value="dCache_1"/>
    <property type="match status" value="1"/>
</dbReference>
<dbReference type="PROSITE" id="PS50887">
    <property type="entry name" value="GGDEF"/>
    <property type="match status" value="1"/>
</dbReference>
<name>A0A069AJK4_CLODI</name>
<evidence type="ECO:0000256" key="1">
    <source>
        <dbReference type="ARBA" id="ARBA00004651"/>
    </source>
</evidence>
<proteinExistence type="predicted"/>
<dbReference type="Gene3D" id="3.20.20.450">
    <property type="entry name" value="EAL domain"/>
    <property type="match status" value="1"/>
</dbReference>
<reference evidence="11" key="1">
    <citation type="submission" date="2014-07" db="EMBL/GenBank/DDBJ databases">
        <authorList>
            <person name="Monot Marc"/>
        </authorList>
    </citation>
    <scope>NUCLEOTIDE SEQUENCE</scope>
    <source>
        <strain evidence="11">7032989</strain>
        <strain evidence="10">7032994</strain>
    </source>
</reference>
<dbReference type="GO" id="GO:0005886">
    <property type="term" value="C:plasma membrane"/>
    <property type="evidence" value="ECO:0007669"/>
    <property type="project" value="UniProtKB-SubCell"/>
</dbReference>
<keyword evidence="5 6" id="KW-0472">Membrane</keyword>
<keyword evidence="2" id="KW-1003">Cell membrane</keyword>
<dbReference type="SUPFAM" id="SSF141868">
    <property type="entry name" value="EAL domain-like"/>
    <property type="match status" value="1"/>
</dbReference>
<dbReference type="GO" id="GO:0071111">
    <property type="term" value="F:cyclic-guanylate-specific phosphodiesterase activity"/>
    <property type="evidence" value="ECO:0007669"/>
    <property type="project" value="InterPro"/>
</dbReference>
<dbReference type="PANTHER" id="PTHR33121">
    <property type="entry name" value="CYCLIC DI-GMP PHOSPHODIESTERASE PDEF"/>
    <property type="match status" value="1"/>
</dbReference>
<evidence type="ECO:0000313" key="10">
    <source>
        <dbReference type="EMBL" id="CDS89335.1"/>
    </source>
</evidence>
<dbReference type="CDD" id="cd01949">
    <property type="entry name" value="GGDEF"/>
    <property type="match status" value="1"/>
</dbReference>